<evidence type="ECO:0000259" key="1">
    <source>
        <dbReference type="Pfam" id="PF01796"/>
    </source>
</evidence>
<evidence type="ECO:0000313" key="3">
    <source>
        <dbReference type="Proteomes" id="UP001501079"/>
    </source>
</evidence>
<protein>
    <recommendedName>
        <fullName evidence="1">ChsH2 C-terminal OB-fold domain-containing protein</fullName>
    </recommendedName>
</protein>
<proteinExistence type="predicted"/>
<dbReference type="RefSeq" id="WP_344752059.1">
    <property type="nucleotide sequence ID" value="NZ_BAABBW010000001.1"/>
</dbReference>
<keyword evidence="3" id="KW-1185">Reference proteome</keyword>
<dbReference type="Pfam" id="PF01796">
    <property type="entry name" value="OB_ChsH2_C"/>
    <property type="match status" value="1"/>
</dbReference>
<gene>
    <name evidence="2" type="ORF">GCM10022287_08820</name>
</gene>
<dbReference type="EMBL" id="BAABBW010000001">
    <property type="protein sequence ID" value="GAA4170625.1"/>
    <property type="molecule type" value="Genomic_DNA"/>
</dbReference>
<organism evidence="2 3">
    <name type="scientific">Gryllotalpicola koreensis</name>
    <dbReference type="NCBI Taxonomy" id="993086"/>
    <lineage>
        <taxon>Bacteria</taxon>
        <taxon>Bacillati</taxon>
        <taxon>Actinomycetota</taxon>
        <taxon>Actinomycetes</taxon>
        <taxon>Micrococcales</taxon>
        <taxon>Microbacteriaceae</taxon>
        <taxon>Gryllotalpicola</taxon>
    </lineage>
</organism>
<feature type="domain" description="ChsH2 C-terminal OB-fold" evidence="1">
    <location>
        <begin position="53"/>
        <end position="102"/>
    </location>
</feature>
<evidence type="ECO:0000313" key="2">
    <source>
        <dbReference type="EMBL" id="GAA4170625.1"/>
    </source>
</evidence>
<comment type="caution">
    <text evidence="2">The sequence shown here is derived from an EMBL/GenBank/DDBJ whole genome shotgun (WGS) entry which is preliminary data.</text>
</comment>
<accession>A0ABP7ZUC9</accession>
<sequence length="132" mass="14544">MPTYPVARDQATADFFDAAAAGRFLIVRDSVTGEYHEPQFDVSADPKRYERTPASGRGTIVSWAVVHERQADGSTARRTVGIVQLDEGPWWWTEIQGADPDADLDGRGVVVAFTQLGSDEGGEVLPYFRLEE</sequence>
<dbReference type="InterPro" id="IPR002878">
    <property type="entry name" value="ChsH2_C"/>
</dbReference>
<dbReference type="SUPFAM" id="SSF50249">
    <property type="entry name" value="Nucleic acid-binding proteins"/>
    <property type="match status" value="1"/>
</dbReference>
<reference evidence="3" key="1">
    <citation type="journal article" date="2019" name="Int. J. Syst. Evol. Microbiol.">
        <title>The Global Catalogue of Microorganisms (GCM) 10K type strain sequencing project: providing services to taxonomists for standard genome sequencing and annotation.</title>
        <authorList>
            <consortium name="The Broad Institute Genomics Platform"/>
            <consortium name="The Broad Institute Genome Sequencing Center for Infectious Disease"/>
            <person name="Wu L."/>
            <person name="Ma J."/>
        </authorList>
    </citation>
    <scope>NUCLEOTIDE SEQUENCE [LARGE SCALE GENOMIC DNA]</scope>
    <source>
        <strain evidence="3">JCM 17591</strain>
    </source>
</reference>
<dbReference type="Proteomes" id="UP001501079">
    <property type="component" value="Unassembled WGS sequence"/>
</dbReference>
<name>A0ABP7ZUC9_9MICO</name>
<dbReference type="InterPro" id="IPR012340">
    <property type="entry name" value="NA-bd_OB-fold"/>
</dbReference>